<dbReference type="Pfam" id="PF21262">
    <property type="entry name" value="RRP40_S1"/>
    <property type="match status" value="1"/>
</dbReference>
<dbReference type="PROSITE" id="PS50126">
    <property type="entry name" value="S1"/>
    <property type="match status" value="1"/>
</dbReference>
<name>A0A2R6AE34_9ARCH</name>
<dbReference type="Pfam" id="PF15985">
    <property type="entry name" value="KH_6"/>
    <property type="match status" value="1"/>
</dbReference>
<evidence type="ECO:0000256" key="3">
    <source>
        <dbReference type="ARBA" id="ARBA00022835"/>
    </source>
</evidence>
<evidence type="ECO:0000256" key="4">
    <source>
        <dbReference type="ARBA" id="ARBA00022884"/>
    </source>
</evidence>
<comment type="subunit">
    <text evidence="5">Component of the archaeal exosome complex. Forms a trimer of Rrp4 and/or Csl4 subunits. The trimer associates with an hexameric ring-like arrangement composed of 3 Rrp41-Rrp42 heterodimers.</text>
</comment>
<organism evidence="7 8">
    <name type="scientific">Candidatus Marsarchaeota G1 archaeon OSP_D</name>
    <dbReference type="NCBI Taxonomy" id="1978155"/>
    <lineage>
        <taxon>Archaea</taxon>
        <taxon>Candidatus Marsarchaeota</taxon>
        <taxon>Candidatus Marsarchaeota group 1</taxon>
    </lineage>
</organism>
<accession>A0A2R6AE34</accession>
<gene>
    <name evidence="5" type="primary">rrp4</name>
    <name evidence="7" type="ORF">B9Q01_00370</name>
</gene>
<dbReference type="PANTHER" id="PTHR21321:SF4">
    <property type="entry name" value="EXOSOME COMPLEX COMPONENT RRP4"/>
    <property type="match status" value="1"/>
</dbReference>
<evidence type="ECO:0000313" key="8">
    <source>
        <dbReference type="Proteomes" id="UP000240880"/>
    </source>
</evidence>
<reference evidence="7 8" key="1">
    <citation type="submission" date="2017-04" db="EMBL/GenBank/DDBJ databases">
        <title>Novel microbial lineages endemic to geothermal iron-oxide mats fill important gaps in the evolutionary history of Archaea.</title>
        <authorList>
            <person name="Jay Z.J."/>
            <person name="Beam J.P."/>
            <person name="Dlakic M."/>
            <person name="Rusch D.B."/>
            <person name="Kozubal M.A."/>
            <person name="Inskeep W.P."/>
        </authorList>
    </citation>
    <scope>NUCLEOTIDE SEQUENCE [LARGE SCALE GENOMIC DNA]</scope>
    <source>
        <strain evidence="7">OSP_D</strain>
    </source>
</reference>
<evidence type="ECO:0000256" key="1">
    <source>
        <dbReference type="ARBA" id="ARBA00009155"/>
    </source>
</evidence>
<dbReference type="Proteomes" id="UP000240880">
    <property type="component" value="Unassembled WGS sequence"/>
</dbReference>
<comment type="function">
    <text evidence="5">Non-catalytic component of the exosome, which is a complex involved in RNA degradation. Increases the RNA binding and the efficiency of RNA degradation. Confers strong poly(A) specificity to the exosome.</text>
</comment>
<dbReference type="Gene3D" id="2.40.50.140">
    <property type="entry name" value="Nucleic acid-binding proteins"/>
    <property type="match status" value="1"/>
</dbReference>
<keyword evidence="3 5" id="KW-0271">Exosome</keyword>
<dbReference type="InterPro" id="IPR026699">
    <property type="entry name" value="Exosome_RNA_bind1/RRP40/RRP4"/>
</dbReference>
<protein>
    <recommendedName>
        <fullName evidence="5">Exosome complex component Rrp4</fullName>
    </recommendedName>
</protein>
<dbReference type="SUPFAM" id="SSF54791">
    <property type="entry name" value="Eukaryotic type KH-domain (KH-domain type I)"/>
    <property type="match status" value="1"/>
</dbReference>
<dbReference type="InterPro" id="IPR003029">
    <property type="entry name" value="S1_domain"/>
</dbReference>
<dbReference type="NCBIfam" id="NF003181">
    <property type="entry name" value="PRK04163.1-1"/>
    <property type="match status" value="1"/>
</dbReference>
<dbReference type="GO" id="GO:0005737">
    <property type="term" value="C:cytoplasm"/>
    <property type="evidence" value="ECO:0007669"/>
    <property type="project" value="UniProtKB-SubCell"/>
</dbReference>
<dbReference type="GO" id="GO:0000178">
    <property type="term" value="C:exosome (RNase complex)"/>
    <property type="evidence" value="ECO:0007669"/>
    <property type="project" value="UniProtKB-KW"/>
</dbReference>
<dbReference type="InterPro" id="IPR004088">
    <property type="entry name" value="KH_dom_type_1"/>
</dbReference>
<dbReference type="GO" id="GO:0071034">
    <property type="term" value="P:CUT catabolic process"/>
    <property type="evidence" value="ECO:0007669"/>
    <property type="project" value="TreeGrafter"/>
</dbReference>
<dbReference type="SUPFAM" id="SSF50249">
    <property type="entry name" value="Nucleic acid-binding proteins"/>
    <property type="match status" value="1"/>
</dbReference>
<dbReference type="EMBL" id="NEXC01000001">
    <property type="protein sequence ID" value="PSN84632.1"/>
    <property type="molecule type" value="Genomic_DNA"/>
</dbReference>
<keyword evidence="2 5" id="KW-0963">Cytoplasm</keyword>
<evidence type="ECO:0000256" key="2">
    <source>
        <dbReference type="ARBA" id="ARBA00022490"/>
    </source>
</evidence>
<dbReference type="CDD" id="cd05789">
    <property type="entry name" value="S1_Rrp4"/>
    <property type="match status" value="1"/>
</dbReference>
<feature type="domain" description="S1 motif" evidence="6">
    <location>
        <begin position="50"/>
        <end position="123"/>
    </location>
</feature>
<dbReference type="Gene3D" id="3.30.1370.10">
    <property type="entry name" value="K Homology domain, type 1"/>
    <property type="match status" value="1"/>
</dbReference>
<dbReference type="InterPro" id="IPR004087">
    <property type="entry name" value="KH_dom"/>
</dbReference>
<evidence type="ECO:0000256" key="5">
    <source>
        <dbReference type="HAMAP-Rule" id="MF_00623"/>
    </source>
</evidence>
<dbReference type="InterPro" id="IPR036612">
    <property type="entry name" value="KH_dom_type_1_sf"/>
</dbReference>
<dbReference type="SMART" id="SM00322">
    <property type="entry name" value="KH"/>
    <property type="match status" value="1"/>
</dbReference>
<evidence type="ECO:0000259" key="6">
    <source>
        <dbReference type="PROSITE" id="PS50126"/>
    </source>
</evidence>
<comment type="similarity">
    <text evidence="1 5">Belongs to the RRP4 family.</text>
</comment>
<comment type="subcellular location">
    <subcellularLocation>
        <location evidence="5">Cytoplasm</location>
    </subcellularLocation>
</comment>
<dbReference type="Gene3D" id="2.40.50.100">
    <property type="match status" value="1"/>
</dbReference>
<dbReference type="CDD" id="cd22524">
    <property type="entry name" value="KH-I_Rrp4_prokar"/>
    <property type="match status" value="1"/>
</dbReference>
<dbReference type="GO" id="GO:0071051">
    <property type="term" value="P:poly(A)-dependent snoRNA 3'-end processing"/>
    <property type="evidence" value="ECO:0007669"/>
    <property type="project" value="TreeGrafter"/>
</dbReference>
<dbReference type="GO" id="GO:0034475">
    <property type="term" value="P:U4 snRNA 3'-end processing"/>
    <property type="evidence" value="ECO:0007669"/>
    <property type="project" value="TreeGrafter"/>
</dbReference>
<dbReference type="InterPro" id="IPR012340">
    <property type="entry name" value="NA-bd_OB-fold"/>
</dbReference>
<comment type="caution">
    <text evidence="7">The sequence shown here is derived from an EMBL/GenBank/DDBJ whole genome shotgun (WGS) entry which is preliminary data.</text>
</comment>
<evidence type="ECO:0000313" key="7">
    <source>
        <dbReference type="EMBL" id="PSN84632.1"/>
    </source>
</evidence>
<dbReference type="GO" id="GO:0008143">
    <property type="term" value="F:poly(A) binding"/>
    <property type="evidence" value="ECO:0007669"/>
    <property type="project" value="InterPro"/>
</dbReference>
<sequence>MLARGRYKAGQNVIKVDDAYYATVVGSFEIRERGVIAVRALKGPYMPKKGDKVIGAVIDVSMGSWSVDIRSPYVATLPASRFSSRINPTLEDIRNYLNVGDYVYCEIAEFDRFHSPVLDASISKEFGPVKKGVVIPVEPTRVPRIIGKKGSMLQLLNKELNVKLVVAQNGYVWIPSDDASKYKLVIEVIRKIETEAHLPGLTDRIEKFLKTVTLNKDSDTTDKQI</sequence>
<dbReference type="GO" id="GO:0000467">
    <property type="term" value="P:exonucleolytic trimming to generate mature 3'-end of 5.8S rRNA from tricistronic rRNA transcript (SSU-rRNA, 5.8S rRNA, LSU-rRNA)"/>
    <property type="evidence" value="ECO:0007669"/>
    <property type="project" value="TreeGrafter"/>
</dbReference>
<dbReference type="SMART" id="SM00316">
    <property type="entry name" value="S1"/>
    <property type="match status" value="1"/>
</dbReference>
<dbReference type="AlphaFoldDB" id="A0A2R6AE34"/>
<dbReference type="HAMAP" id="MF_00623">
    <property type="entry name" value="Exosome_Rrp4"/>
    <property type="match status" value="1"/>
</dbReference>
<dbReference type="InterPro" id="IPR023474">
    <property type="entry name" value="Rrp4"/>
</dbReference>
<dbReference type="PANTHER" id="PTHR21321">
    <property type="entry name" value="PNAS-3 RELATED"/>
    <property type="match status" value="1"/>
</dbReference>
<keyword evidence="4 5" id="KW-0694">RNA-binding</keyword>
<dbReference type="InterPro" id="IPR048565">
    <property type="entry name" value="S1_RRP4"/>
</dbReference>
<proteinExistence type="inferred from homology"/>